<protein>
    <submittedName>
        <fullName evidence="2">NAD(P)H-binding protein</fullName>
    </submittedName>
</protein>
<dbReference type="InterPro" id="IPR016040">
    <property type="entry name" value="NAD(P)-bd_dom"/>
</dbReference>
<evidence type="ECO:0000259" key="1">
    <source>
        <dbReference type="Pfam" id="PF13460"/>
    </source>
</evidence>
<dbReference type="GO" id="GO:0016646">
    <property type="term" value="F:oxidoreductase activity, acting on the CH-NH group of donors, NAD or NADP as acceptor"/>
    <property type="evidence" value="ECO:0007669"/>
    <property type="project" value="TreeGrafter"/>
</dbReference>
<gene>
    <name evidence="2" type="ORF">H9870_01385</name>
</gene>
<dbReference type="Proteomes" id="UP000824190">
    <property type="component" value="Unassembled WGS sequence"/>
</dbReference>
<organism evidence="2 3">
    <name type="scientific">Candidatus Corynebacterium avicola</name>
    <dbReference type="NCBI Taxonomy" id="2838527"/>
    <lineage>
        <taxon>Bacteria</taxon>
        <taxon>Bacillati</taxon>
        <taxon>Actinomycetota</taxon>
        <taxon>Actinomycetes</taxon>
        <taxon>Mycobacteriales</taxon>
        <taxon>Corynebacteriaceae</taxon>
        <taxon>Corynebacterium</taxon>
    </lineage>
</organism>
<dbReference type="PANTHER" id="PTHR43355:SF2">
    <property type="entry name" value="FLAVIN REDUCTASE (NADPH)"/>
    <property type="match status" value="1"/>
</dbReference>
<name>A0A9D1RPH2_9CORY</name>
<dbReference type="PANTHER" id="PTHR43355">
    <property type="entry name" value="FLAVIN REDUCTASE (NADPH)"/>
    <property type="match status" value="1"/>
</dbReference>
<accession>A0A9D1RPH2</accession>
<dbReference type="EMBL" id="DXGC01000012">
    <property type="protein sequence ID" value="HIW90311.1"/>
    <property type="molecule type" value="Genomic_DNA"/>
</dbReference>
<evidence type="ECO:0000313" key="2">
    <source>
        <dbReference type="EMBL" id="HIW90311.1"/>
    </source>
</evidence>
<reference evidence="2" key="1">
    <citation type="journal article" date="2021" name="PeerJ">
        <title>Extensive microbial diversity within the chicken gut microbiome revealed by metagenomics and culture.</title>
        <authorList>
            <person name="Gilroy R."/>
            <person name="Ravi A."/>
            <person name="Getino M."/>
            <person name="Pursley I."/>
            <person name="Horton D.L."/>
            <person name="Alikhan N.F."/>
            <person name="Baker D."/>
            <person name="Gharbi K."/>
            <person name="Hall N."/>
            <person name="Watson M."/>
            <person name="Adriaenssens E.M."/>
            <person name="Foster-Nyarko E."/>
            <person name="Jarju S."/>
            <person name="Secka A."/>
            <person name="Antonio M."/>
            <person name="Oren A."/>
            <person name="Chaudhuri R.R."/>
            <person name="La Ragione R."/>
            <person name="Hildebrand F."/>
            <person name="Pallen M.J."/>
        </authorList>
    </citation>
    <scope>NUCLEOTIDE SEQUENCE</scope>
    <source>
        <strain evidence="2">CHK32-1732</strain>
    </source>
</reference>
<dbReference type="InterPro" id="IPR036291">
    <property type="entry name" value="NAD(P)-bd_dom_sf"/>
</dbReference>
<dbReference type="Pfam" id="PF13460">
    <property type="entry name" value="NAD_binding_10"/>
    <property type="match status" value="1"/>
</dbReference>
<reference evidence="2" key="2">
    <citation type="submission" date="2021-04" db="EMBL/GenBank/DDBJ databases">
        <authorList>
            <person name="Gilroy R."/>
        </authorList>
    </citation>
    <scope>NUCLEOTIDE SEQUENCE</scope>
    <source>
        <strain evidence="2">CHK32-1732</strain>
    </source>
</reference>
<sequence length="212" mass="22468">MNITILGATGMVGTRLVTEAVSRGHQVTAAARHPRDSGAASILGLDAASPTDLDTALEDADAAVLTIKAVPETPGAIERHAAMTSTVLDAAHRHGVLLLVIGGAGPLRSPDHQELLVVDDPRYVQEKWRDIARASVRQLEACRRHEEADWVYLSPPAVLEPGERTGSYRRGVDTLLIDTGGASRISAEDLAVAALDELENPSADRHITVAQA</sequence>
<evidence type="ECO:0000313" key="3">
    <source>
        <dbReference type="Proteomes" id="UP000824190"/>
    </source>
</evidence>
<dbReference type="AlphaFoldDB" id="A0A9D1RPH2"/>
<dbReference type="Gene3D" id="3.40.50.720">
    <property type="entry name" value="NAD(P)-binding Rossmann-like Domain"/>
    <property type="match status" value="1"/>
</dbReference>
<dbReference type="SUPFAM" id="SSF51735">
    <property type="entry name" value="NAD(P)-binding Rossmann-fold domains"/>
    <property type="match status" value="1"/>
</dbReference>
<proteinExistence type="predicted"/>
<comment type="caution">
    <text evidence="2">The sequence shown here is derived from an EMBL/GenBank/DDBJ whole genome shotgun (WGS) entry which is preliminary data.</text>
</comment>
<dbReference type="InterPro" id="IPR051606">
    <property type="entry name" value="Polyketide_Oxido-like"/>
</dbReference>
<feature type="domain" description="NAD(P)-binding" evidence="1">
    <location>
        <begin position="7"/>
        <end position="201"/>
    </location>
</feature>